<dbReference type="Pfam" id="PF07751">
    <property type="entry name" value="Abi_2"/>
    <property type="match status" value="1"/>
</dbReference>
<accession>A0AAT9P553</accession>
<name>A0AAT9P553_9STAP</name>
<dbReference type="EMBL" id="CP079955">
    <property type="protein sequence ID" value="QYA32856.1"/>
    <property type="molecule type" value="Genomic_DNA"/>
</dbReference>
<gene>
    <name evidence="1" type="ORF">KYI10_11150</name>
</gene>
<organism evidence="1">
    <name type="scientific">Macrococcus psychrotolerans</name>
    <dbReference type="NCBI Taxonomy" id="3039389"/>
    <lineage>
        <taxon>Bacteria</taxon>
        <taxon>Bacillati</taxon>
        <taxon>Bacillota</taxon>
        <taxon>Bacilli</taxon>
        <taxon>Bacillales</taxon>
        <taxon>Staphylococcaceae</taxon>
        <taxon>Macrococcus</taxon>
    </lineage>
</organism>
<evidence type="ECO:0000313" key="1">
    <source>
        <dbReference type="EMBL" id="QYA32856.1"/>
    </source>
</evidence>
<dbReference type="AlphaFoldDB" id="A0AAT9P553"/>
<proteinExistence type="predicted"/>
<reference evidence="1" key="1">
    <citation type="submission" date="2021-07" db="EMBL/GenBank/DDBJ databases">
        <title>Prevalence and characterization of methicillin-resistant Macrococcus spp. in food producing animals and meat in Switzerland in 2019.</title>
        <authorList>
            <person name="Keller J.E."/>
            <person name="Schwendener S."/>
            <person name="Neuenschwander J."/>
            <person name="Overesch G."/>
            <person name="Perreten V."/>
        </authorList>
    </citation>
    <scope>NUCLEOTIDE SEQUENCE</scope>
    <source>
        <strain evidence="1">19Msa1099</strain>
    </source>
</reference>
<sequence length="336" mass="39987">MKPFKTHRQQITILRDRGLSIDKRSQGSKVMRILEKENYYNVINGYKDPFLKKDSQYLNIIPEQFEDDKTFEEIYSLYTMDRRFRSLILEYLLLIETHLKTAISYKFSEKFPESNSYLDIQNYSTADDKIIDKVSTIATLSGIIKKNIKKEAFSDNKMNSIEHYLKYHQEVPLWVLVNYLTIGNVYHFYKSLDDGLSKDIAEIFADRYVRERRHHLSLSTKDLRTFINFIKTFRNVCAHEERLYDLQIGPPIISKYINAYNREANINVTNDELSKGDMFSLLFVLRFYLCKKDYDDLINQVENILDEHRLDFTDESYRMITSKCGLQDIKLKKLKI</sequence>
<dbReference type="InterPro" id="IPR011664">
    <property type="entry name" value="Abi_system_AbiD/AbiF-like"/>
</dbReference>
<protein>
    <submittedName>
        <fullName evidence="1">Abi family protein</fullName>
    </submittedName>
</protein>